<evidence type="ECO:0000259" key="2">
    <source>
        <dbReference type="Pfam" id="PF20009"/>
    </source>
</evidence>
<dbReference type="Proteomes" id="UP000327424">
    <property type="component" value="Chromosome"/>
</dbReference>
<dbReference type="OrthoDB" id="1204817at2"/>
<feature type="domain" description="GEVED" evidence="2">
    <location>
        <begin position="352"/>
        <end position="427"/>
    </location>
</feature>
<dbReference type="RefSeq" id="WP_019441990.1">
    <property type="nucleotide sequence ID" value="NZ_ALOE01000023.1"/>
</dbReference>
<dbReference type="InterPro" id="IPR032295">
    <property type="entry name" value="DUF4842"/>
</dbReference>
<evidence type="ECO:0000313" key="5">
    <source>
        <dbReference type="Proteomes" id="UP000327424"/>
    </source>
</evidence>
<gene>
    <name evidence="4" type="ORF">FR932_02365</name>
</gene>
<dbReference type="Pfam" id="PF20009">
    <property type="entry name" value="GEVED"/>
    <property type="match status" value="1"/>
</dbReference>
<dbReference type="KEGG" id="mmaa:FR932_02365"/>
<dbReference type="SUPFAM" id="SSF63829">
    <property type="entry name" value="Calcium-dependent phosphotriesterase"/>
    <property type="match status" value="1"/>
</dbReference>
<proteinExistence type="predicted"/>
<dbReference type="EMBL" id="CP044399">
    <property type="protein sequence ID" value="QFI36756.1"/>
    <property type="molecule type" value="Genomic_DNA"/>
</dbReference>
<feature type="domain" description="DUF4842" evidence="1">
    <location>
        <begin position="478"/>
        <end position="687"/>
    </location>
</feature>
<dbReference type="NCBIfam" id="TIGR04456">
    <property type="entry name" value="LruC_dom"/>
    <property type="match status" value="1"/>
</dbReference>
<evidence type="ECO:0000259" key="3">
    <source>
        <dbReference type="Pfam" id="PF21959"/>
    </source>
</evidence>
<organism evidence="4 5">
    <name type="scientific">Moritella marina ATCC 15381</name>
    <dbReference type="NCBI Taxonomy" id="1202962"/>
    <lineage>
        <taxon>Bacteria</taxon>
        <taxon>Pseudomonadati</taxon>
        <taxon>Pseudomonadota</taxon>
        <taxon>Gammaproteobacteria</taxon>
        <taxon>Alteromonadales</taxon>
        <taxon>Moritellaceae</taxon>
        <taxon>Moritella</taxon>
    </lineage>
</organism>
<evidence type="ECO:0000313" key="4">
    <source>
        <dbReference type="EMBL" id="QFI36756.1"/>
    </source>
</evidence>
<protein>
    <submittedName>
        <fullName evidence="4">LruC domain-containing protein</fullName>
    </submittedName>
</protein>
<dbReference type="InterPro" id="IPR054215">
    <property type="entry name" value="DUF6923"/>
</dbReference>
<feature type="domain" description="DUF6923" evidence="3">
    <location>
        <begin position="37"/>
        <end position="261"/>
    </location>
</feature>
<name>A0A5J6WFS2_MORMI</name>
<sequence>MIKSSYIPNIFFSVLIYVAGGNLAYAAPFDLCPTEAFLSQYSNNATHYKSVDLSTGAVQTLQVDDNLGTNTINAIAFNEADRFIYGFNKNQLALVQFDSDFKGTVLPFTNPPTNNFYVGDIYDNKYYFYRKNTGLFYTTLDDTDPEYLTIKKINGANQSIMIADFAFHPIDGNIYAVEGSSGDLYRINPTNGSASVVANTGFTAGNFGAAYFDVSGFLYFVRNSDGNVYRTDITDPDNITGETVYFAQAAPTNSNDGARCANAPVTSSNTDYGDAPDSYGTSLANNGARHLINYNNYFLGSNIDAESDAIIYPSSDESISIDDEDGVSFKTSLIPGLDAQVNVVIGGGATTYINAWFDWNRDGDFDDANERAISGLQLSPGTHDILISVPDNAVAGESWARFRVGDVEDASNNGGYVNGEVEDYQINITAANTTYLHYPSESDFVTIAYEDMWPELGDYDFNDVVIYYRVTQVIQNSKVVRVDVTGQLAAYGADYANGFAIQLPGVLRSQIDEDLVKLTHDGQIVQGATPLEKNQNNAVVIVTADLKETFEKSNCGFSFYKTEVGCSNSDQFTFNITMPLLTPIDQSAVPTMPLDPFIFATTDRRRNDFFAGTMPGRPLEIHLADSPMTSLGTSDYFGLQDDRYALPLIFRDERNLPWAVEIGTQWAPPYEGIDISVAYPDFANFIEAKLTKLDEEENPYENWFNTPVINNVYQ</sequence>
<accession>A0A5J6WFS2</accession>
<dbReference type="AlphaFoldDB" id="A0A5J6WFS2"/>
<dbReference type="InterPro" id="IPR045474">
    <property type="entry name" value="GEVED"/>
</dbReference>
<dbReference type="InterPro" id="IPR031025">
    <property type="entry name" value="LruC_dom"/>
</dbReference>
<evidence type="ECO:0000259" key="1">
    <source>
        <dbReference type="Pfam" id="PF16130"/>
    </source>
</evidence>
<reference evidence="4 5" key="1">
    <citation type="submission" date="2019-09" db="EMBL/GenBank/DDBJ databases">
        <title>Hybrid Assembly of the complete Genome of the Deep-Sea Bacterium Moritella marina from long Nanopore and Illumina reads.</title>
        <authorList>
            <person name="Magin S."/>
            <person name="Georgoulis A."/>
            <person name="Papadimitriou K."/>
            <person name="Iliakis G."/>
            <person name="Vorgias C.E."/>
        </authorList>
    </citation>
    <scope>NUCLEOTIDE SEQUENCE [LARGE SCALE GENOMIC DNA]</scope>
    <source>
        <strain evidence="4 5">MP-1</strain>
    </source>
</reference>
<dbReference type="Pfam" id="PF16130">
    <property type="entry name" value="DUF4842"/>
    <property type="match status" value="1"/>
</dbReference>
<keyword evidence="5" id="KW-1185">Reference proteome</keyword>
<dbReference type="Pfam" id="PF21959">
    <property type="entry name" value="DUF6923"/>
    <property type="match status" value="1"/>
</dbReference>